<accession>A0ABR0BAW6</accession>
<name>A0ABR0BAW6_9CRUS</name>
<protein>
    <submittedName>
        <fullName evidence="1">Uncharacterized protein</fullName>
    </submittedName>
</protein>
<dbReference type="Proteomes" id="UP001234178">
    <property type="component" value="Unassembled WGS sequence"/>
</dbReference>
<proteinExistence type="predicted"/>
<evidence type="ECO:0000313" key="1">
    <source>
        <dbReference type="EMBL" id="KAK4045718.1"/>
    </source>
</evidence>
<keyword evidence="2" id="KW-1185">Reference proteome</keyword>
<dbReference type="EMBL" id="JAOYFB010000055">
    <property type="protein sequence ID" value="KAK4045718.1"/>
    <property type="molecule type" value="Genomic_DNA"/>
</dbReference>
<evidence type="ECO:0000313" key="2">
    <source>
        <dbReference type="Proteomes" id="UP001234178"/>
    </source>
</evidence>
<gene>
    <name evidence="1" type="ORF">OUZ56_033590</name>
</gene>
<organism evidence="1 2">
    <name type="scientific">Daphnia magna</name>
    <dbReference type="NCBI Taxonomy" id="35525"/>
    <lineage>
        <taxon>Eukaryota</taxon>
        <taxon>Metazoa</taxon>
        <taxon>Ecdysozoa</taxon>
        <taxon>Arthropoda</taxon>
        <taxon>Crustacea</taxon>
        <taxon>Branchiopoda</taxon>
        <taxon>Diplostraca</taxon>
        <taxon>Cladocera</taxon>
        <taxon>Anomopoda</taxon>
        <taxon>Daphniidae</taxon>
        <taxon>Daphnia</taxon>
    </lineage>
</organism>
<sequence length="106" mass="12526">MPALLFEGFMGIIHMIEYEVKDKLRGSTTDNGSNFLKCFRERDASSSLPNYDDLIDEEFEEHLLEEEADEDMFYFDIGRVAVRSLVRDRLISISIKKNFDRFDRFD</sequence>
<comment type="caution">
    <text evidence="1">The sequence shown here is derived from an EMBL/GenBank/DDBJ whole genome shotgun (WGS) entry which is preliminary data.</text>
</comment>
<reference evidence="1 2" key="1">
    <citation type="journal article" date="2023" name="Nucleic Acids Res.">
        <title>The hologenome of Daphnia magna reveals possible DNA methylation and microbiome-mediated evolution of the host genome.</title>
        <authorList>
            <person name="Chaturvedi A."/>
            <person name="Li X."/>
            <person name="Dhandapani V."/>
            <person name="Marshall H."/>
            <person name="Kissane S."/>
            <person name="Cuenca-Cambronero M."/>
            <person name="Asole G."/>
            <person name="Calvet F."/>
            <person name="Ruiz-Romero M."/>
            <person name="Marangio P."/>
            <person name="Guigo R."/>
            <person name="Rago D."/>
            <person name="Mirbahai L."/>
            <person name="Eastwood N."/>
            <person name="Colbourne J.K."/>
            <person name="Zhou J."/>
            <person name="Mallon E."/>
            <person name="Orsini L."/>
        </authorList>
    </citation>
    <scope>NUCLEOTIDE SEQUENCE [LARGE SCALE GENOMIC DNA]</scope>
    <source>
        <strain evidence="1">LRV0_1</strain>
    </source>
</reference>